<feature type="domain" description="YbaK/aminoacyl-tRNA synthetase-associated" evidence="1">
    <location>
        <begin position="2"/>
        <end position="61"/>
    </location>
</feature>
<reference evidence="2 3" key="1">
    <citation type="submission" date="2019-03" db="EMBL/GenBank/DDBJ databases">
        <title>Genomic Encyclopedia of Type Strains, Phase IV (KMG-IV): sequencing the most valuable type-strain genomes for metagenomic binning, comparative biology and taxonomic classification.</title>
        <authorList>
            <person name="Goeker M."/>
        </authorList>
    </citation>
    <scope>NUCLEOTIDE SEQUENCE [LARGE SCALE GENOMIC DNA]</scope>
    <source>
        <strain evidence="2 3">DSM 100013</strain>
    </source>
</reference>
<name>A0A4R2T520_9FIRM</name>
<dbReference type="Proteomes" id="UP000295504">
    <property type="component" value="Unassembled WGS sequence"/>
</dbReference>
<sequence length="73" mass="8050">MLKSKDLLYITGYVHGGCSPVGMKKSFITTIDVSAANFETIIFSAGKIGYQVEVSLEELRKVITFSLYDIIQA</sequence>
<dbReference type="Pfam" id="PF04073">
    <property type="entry name" value="tRNA_edit"/>
    <property type="match status" value="1"/>
</dbReference>
<dbReference type="InterPro" id="IPR036754">
    <property type="entry name" value="YbaK/aa-tRNA-synt-asso_dom_sf"/>
</dbReference>
<dbReference type="GO" id="GO:0002161">
    <property type="term" value="F:aminoacyl-tRNA deacylase activity"/>
    <property type="evidence" value="ECO:0007669"/>
    <property type="project" value="InterPro"/>
</dbReference>
<organism evidence="2 3">
    <name type="scientific">Serpentinicella alkaliphila</name>
    <dbReference type="NCBI Taxonomy" id="1734049"/>
    <lineage>
        <taxon>Bacteria</taxon>
        <taxon>Bacillati</taxon>
        <taxon>Bacillota</taxon>
        <taxon>Clostridia</taxon>
        <taxon>Peptostreptococcales</taxon>
        <taxon>Natronincolaceae</taxon>
        <taxon>Serpentinicella</taxon>
    </lineage>
</organism>
<dbReference type="EMBL" id="SLYC01000050">
    <property type="protein sequence ID" value="TCP96621.1"/>
    <property type="molecule type" value="Genomic_DNA"/>
</dbReference>
<proteinExistence type="predicted"/>
<dbReference type="AlphaFoldDB" id="A0A4R2T520"/>
<comment type="caution">
    <text evidence="2">The sequence shown here is derived from an EMBL/GenBank/DDBJ whole genome shotgun (WGS) entry which is preliminary data.</text>
</comment>
<evidence type="ECO:0000259" key="1">
    <source>
        <dbReference type="Pfam" id="PF04073"/>
    </source>
</evidence>
<dbReference type="Gene3D" id="3.90.960.10">
    <property type="entry name" value="YbaK/aminoacyl-tRNA synthetase-associated domain"/>
    <property type="match status" value="1"/>
</dbReference>
<gene>
    <name evidence="2" type="ORF">EDD79_105017</name>
</gene>
<evidence type="ECO:0000313" key="3">
    <source>
        <dbReference type="Proteomes" id="UP000295504"/>
    </source>
</evidence>
<evidence type="ECO:0000313" key="2">
    <source>
        <dbReference type="EMBL" id="TCP96621.1"/>
    </source>
</evidence>
<accession>A0A4R2T520</accession>
<dbReference type="InterPro" id="IPR007214">
    <property type="entry name" value="YbaK/aa-tRNA-synth-assoc-dom"/>
</dbReference>
<protein>
    <submittedName>
        <fullName evidence="2">Cys-tRNA(Pro) deacylase</fullName>
    </submittedName>
</protein>
<keyword evidence="3" id="KW-1185">Reference proteome</keyword>
<dbReference type="SUPFAM" id="SSF55826">
    <property type="entry name" value="YbaK/ProRS associated domain"/>
    <property type="match status" value="1"/>
</dbReference>